<name>A0ABU1MZ26_9CAUL</name>
<keyword evidence="3" id="KW-1185">Reference proteome</keyword>
<dbReference type="Proteomes" id="UP001262754">
    <property type="component" value="Unassembled WGS sequence"/>
</dbReference>
<reference evidence="2 3" key="1">
    <citation type="submission" date="2023-07" db="EMBL/GenBank/DDBJ databases">
        <title>Sorghum-associated microbial communities from plants grown in Nebraska, USA.</title>
        <authorList>
            <person name="Schachtman D."/>
        </authorList>
    </citation>
    <scope>NUCLEOTIDE SEQUENCE [LARGE SCALE GENOMIC DNA]</scope>
    <source>
        <strain evidence="2 3">DS2154</strain>
    </source>
</reference>
<dbReference type="EMBL" id="JAVDRL010000005">
    <property type="protein sequence ID" value="MDR6531090.1"/>
    <property type="molecule type" value="Genomic_DNA"/>
</dbReference>
<evidence type="ECO:0000313" key="2">
    <source>
        <dbReference type="EMBL" id="MDR6531090.1"/>
    </source>
</evidence>
<feature type="chain" id="PRO_5046667176" description="Concanavalin A-like lectin/glucanase superfamily protein" evidence="1">
    <location>
        <begin position="28"/>
        <end position="1259"/>
    </location>
</feature>
<dbReference type="SUPFAM" id="SSF49899">
    <property type="entry name" value="Concanavalin A-like lectins/glucanases"/>
    <property type="match status" value="1"/>
</dbReference>
<sequence length="1259" mass="137584">MARARYNLKAALLLSAALTATPGLVHAAADPQGDSGLLFHLTGDKGLTADLAGGEAAPNFADKVKIKTDPVHGPYIEAAGEETLSWMAPGNLYAQRGTLSFYWRARDPVGTTPFPLFRVGYADHTSWDMAWLRIDWNGKGFDAFVTDNNLARVRVSTTAAPPQPDQWILVTFTWDEAKGVALYIDGKPVASKAQAAALDAGLDQFGPHSRVISPHQVQSAYQFVRGGDVDDIRVYDRALDDAAVAGLAAGKEPAPTIAATDAMTWLHRYGWDRLADPPPYLADATTTIRKVEFTDQYDLKERMSLGSDGIAETTWPGVYNRSKLPGRHDYFELPDWNVYVEGGKAITFTLPDEPYNRLEVQGAAYGSLTTIDAAGRETPLAKRPKGELRTFNQFAALKGGKLRFDNLVQETPIQELAAYNVTGAAEPDEFTLSYVVRPGADPAAYPTLDALSTFVKGRYAAGERTIVAALPAAAPTKPRADTTVLPGQPIAHVLIPADFRQARPGGPVGKFQYGWQGMDAGLDGLAIDLPALKVKPTHGELFALNIKVKDPLWPGRDLIDVNVSVKPGEARTVFLDTRDRLLPEGRSLYLTIAGAGADFDARQLDGMAVRLKFKPAADAKAEHVADRLAQARDNLAFLVEEHDVSKRLARYQRLDLELSDLLRVDPTNLHGREMWAELNPEQPGVPVALPTAPAGVPKWAFLQVEDLKRVRRFIEWWIDNRQVPYGDFGGGVSDDDDLTQQWPPLALMGDIPDKTTASLNALLDAAYRNDMIPAGLSKIKTDELHSYEEAINLKAEAMYTSYGDPKVVERMMETARAYPIVANRGEDGHVHILSRFFSATDVSRDGPWGWSHPYSYLILHPGMLIADFNGDPTMRKLVIDLADGHLAHGKQDPDGTWRYPEDINAATGESRGELTGKGRGNVAVMQLFWAAWRWTGDDKYLRPLKGEIARQSGRGLDELNSDVIDMLGLRAQAAPMIKAMVDKGSDDPFLLYEAWRSTGDTAYLEKVYGDEITTAEQRMWMVTEAHWWSDRVELFSDILQRSRLGGMALRRNQMFPGHLVSWRFDTPTAAEDVGILVTGGQKSFKVTGYNLTSQPLHAVMTGWDVAAGQWSVTRAADGVAEPAALVAFERTTGLDVTFAPGKTTTWEFTLQTPAATPVTERPDLGISRDDVKVGRSGLTVTVHSLGANPAPASVVLVEDASGKELARASTPVLPPPLDLKPKTATVALKAAWKSGYRVRIVTPAAAPEITQLNNIVVAP</sequence>
<gene>
    <name evidence="2" type="ORF">J2800_001832</name>
</gene>
<evidence type="ECO:0000313" key="3">
    <source>
        <dbReference type="Proteomes" id="UP001262754"/>
    </source>
</evidence>
<dbReference type="RefSeq" id="WP_310030902.1">
    <property type="nucleotide sequence ID" value="NZ_JAVDRL010000005.1"/>
</dbReference>
<dbReference type="Pfam" id="PF13385">
    <property type="entry name" value="Laminin_G_3"/>
    <property type="match status" value="1"/>
</dbReference>
<organism evidence="2 3">
    <name type="scientific">Caulobacter rhizosphaerae</name>
    <dbReference type="NCBI Taxonomy" id="2010972"/>
    <lineage>
        <taxon>Bacteria</taxon>
        <taxon>Pseudomonadati</taxon>
        <taxon>Pseudomonadota</taxon>
        <taxon>Alphaproteobacteria</taxon>
        <taxon>Caulobacterales</taxon>
        <taxon>Caulobacteraceae</taxon>
        <taxon>Caulobacter</taxon>
    </lineage>
</organism>
<protein>
    <recommendedName>
        <fullName evidence="4">Concanavalin A-like lectin/glucanase superfamily protein</fullName>
    </recommendedName>
</protein>
<evidence type="ECO:0008006" key="4">
    <source>
        <dbReference type="Google" id="ProtNLM"/>
    </source>
</evidence>
<accession>A0ABU1MZ26</accession>
<keyword evidence="1" id="KW-0732">Signal</keyword>
<feature type="signal peptide" evidence="1">
    <location>
        <begin position="1"/>
        <end position="27"/>
    </location>
</feature>
<dbReference type="InterPro" id="IPR013320">
    <property type="entry name" value="ConA-like_dom_sf"/>
</dbReference>
<evidence type="ECO:0000256" key="1">
    <source>
        <dbReference type="SAM" id="SignalP"/>
    </source>
</evidence>
<comment type="caution">
    <text evidence="2">The sequence shown here is derived from an EMBL/GenBank/DDBJ whole genome shotgun (WGS) entry which is preliminary data.</text>
</comment>
<dbReference type="Gene3D" id="2.60.120.200">
    <property type="match status" value="1"/>
</dbReference>
<proteinExistence type="predicted"/>